<organism evidence="6 7">
    <name type="scientific">Athelia psychrophila</name>
    <dbReference type="NCBI Taxonomy" id="1759441"/>
    <lineage>
        <taxon>Eukaryota</taxon>
        <taxon>Fungi</taxon>
        <taxon>Dikarya</taxon>
        <taxon>Basidiomycota</taxon>
        <taxon>Agaricomycotina</taxon>
        <taxon>Agaricomycetes</taxon>
        <taxon>Agaricomycetidae</taxon>
        <taxon>Atheliales</taxon>
        <taxon>Atheliaceae</taxon>
        <taxon>Athelia</taxon>
    </lineage>
</organism>
<evidence type="ECO:0000313" key="6">
    <source>
        <dbReference type="EMBL" id="KZP27302.1"/>
    </source>
</evidence>
<feature type="domain" description="CWH43-like N-terminal" evidence="2">
    <location>
        <begin position="23"/>
        <end position="227"/>
    </location>
</feature>
<feature type="transmembrane region" description="Helical" evidence="1">
    <location>
        <begin position="30"/>
        <end position="49"/>
    </location>
</feature>
<dbReference type="Proteomes" id="UP000076532">
    <property type="component" value="Unassembled WGS sequence"/>
</dbReference>
<dbReference type="SUPFAM" id="SSF56219">
    <property type="entry name" value="DNase I-like"/>
    <property type="match status" value="1"/>
</dbReference>
<dbReference type="InterPro" id="IPR053911">
    <property type="entry name" value="PGAP2IP_TM_2nd"/>
</dbReference>
<dbReference type="STRING" id="436010.A0A166QLS6"/>
<dbReference type="InterPro" id="IPR053912">
    <property type="entry name" value="PGAP2IP_TM_1nd"/>
</dbReference>
<evidence type="ECO:0000259" key="3">
    <source>
        <dbReference type="Pfam" id="PF23021"/>
    </source>
</evidence>
<evidence type="ECO:0000313" key="7">
    <source>
        <dbReference type="Proteomes" id="UP000076532"/>
    </source>
</evidence>
<dbReference type="Pfam" id="PF23022">
    <property type="entry name" value="6TM_1st_PGAP2IP"/>
    <property type="match status" value="1"/>
</dbReference>
<dbReference type="InterPro" id="IPR051916">
    <property type="entry name" value="GPI-anchor_lipid_remodeler"/>
</dbReference>
<feature type="transmembrane region" description="Helical" evidence="1">
    <location>
        <begin position="300"/>
        <end position="319"/>
    </location>
</feature>
<dbReference type="InterPro" id="IPR019402">
    <property type="entry name" value="CWH43_N"/>
</dbReference>
<dbReference type="InterPro" id="IPR036691">
    <property type="entry name" value="Endo/exonu/phosph_ase_sf"/>
</dbReference>
<gene>
    <name evidence="6" type="ORF">FIBSPDRAFT_917931</name>
</gene>
<evidence type="ECO:0000259" key="5">
    <source>
        <dbReference type="Pfam" id="PF23226"/>
    </source>
</evidence>
<dbReference type="Pfam" id="PF23021">
    <property type="entry name" value="6TM_2nd_PGAP2IP"/>
    <property type="match status" value="1"/>
</dbReference>
<dbReference type="PANTHER" id="PTHR14859">
    <property type="entry name" value="CALCOFLUOR WHITE HYPERSENSITIVE PROTEIN PRECURSOR"/>
    <property type="match status" value="1"/>
</dbReference>
<dbReference type="PANTHER" id="PTHR14859:SF1">
    <property type="entry name" value="PGAP2-INTERACTING PROTEIN"/>
    <property type="match status" value="1"/>
</dbReference>
<evidence type="ECO:0008006" key="8">
    <source>
        <dbReference type="Google" id="ProtNLM"/>
    </source>
</evidence>
<dbReference type="AlphaFoldDB" id="A0A166QLS6"/>
<keyword evidence="7" id="KW-1185">Reference proteome</keyword>
<feature type="transmembrane region" description="Helical" evidence="1">
    <location>
        <begin position="584"/>
        <end position="608"/>
    </location>
</feature>
<feature type="transmembrane region" description="Helical" evidence="1">
    <location>
        <begin position="331"/>
        <end position="350"/>
    </location>
</feature>
<feature type="transmembrane region" description="Helical" evidence="1">
    <location>
        <begin position="107"/>
        <end position="128"/>
    </location>
</feature>
<evidence type="ECO:0000256" key="1">
    <source>
        <dbReference type="SAM" id="Phobius"/>
    </source>
</evidence>
<protein>
    <recommendedName>
        <fullName evidence="8">Calcofluor white hypersensitive protein</fullName>
    </recommendedName>
</protein>
<feature type="domain" description="PGAP2IP first transmembrane" evidence="4">
    <location>
        <begin position="303"/>
        <end position="457"/>
    </location>
</feature>
<reference evidence="6 7" key="1">
    <citation type="journal article" date="2016" name="Mol. Biol. Evol.">
        <title>Comparative Genomics of Early-Diverging Mushroom-Forming Fungi Provides Insights into the Origins of Lignocellulose Decay Capabilities.</title>
        <authorList>
            <person name="Nagy L.G."/>
            <person name="Riley R."/>
            <person name="Tritt A."/>
            <person name="Adam C."/>
            <person name="Daum C."/>
            <person name="Floudas D."/>
            <person name="Sun H."/>
            <person name="Yadav J.S."/>
            <person name="Pangilinan J."/>
            <person name="Larsson K.H."/>
            <person name="Matsuura K."/>
            <person name="Barry K."/>
            <person name="Labutti K."/>
            <person name="Kuo R."/>
            <person name="Ohm R.A."/>
            <person name="Bhattacharya S.S."/>
            <person name="Shirouzu T."/>
            <person name="Yoshinaga Y."/>
            <person name="Martin F.M."/>
            <person name="Grigoriev I.V."/>
            <person name="Hibbett D.S."/>
        </authorList>
    </citation>
    <scope>NUCLEOTIDE SEQUENCE [LARGE SCALE GENOMIC DNA]</scope>
    <source>
        <strain evidence="6 7">CBS 109695</strain>
    </source>
</reference>
<feature type="transmembrane region" description="Helical" evidence="1">
    <location>
        <begin position="140"/>
        <end position="160"/>
    </location>
</feature>
<dbReference type="FunFam" id="3.60.10.10:FF:000100">
    <property type="entry name" value="Unplaced genomic scaffold supercont2.12, whole genome shotgun sequence"/>
    <property type="match status" value="1"/>
</dbReference>
<dbReference type="InterPro" id="IPR057315">
    <property type="entry name" value="Exo_endo_phos_PGAP2IP_C"/>
</dbReference>
<keyword evidence="1" id="KW-1133">Transmembrane helix</keyword>
<dbReference type="GO" id="GO:0005783">
    <property type="term" value="C:endoplasmic reticulum"/>
    <property type="evidence" value="ECO:0007669"/>
    <property type="project" value="TreeGrafter"/>
</dbReference>
<evidence type="ECO:0000259" key="4">
    <source>
        <dbReference type="Pfam" id="PF23022"/>
    </source>
</evidence>
<dbReference type="GO" id="GO:0031505">
    <property type="term" value="P:fungal-type cell wall organization"/>
    <property type="evidence" value="ECO:0007669"/>
    <property type="project" value="TreeGrafter"/>
</dbReference>
<dbReference type="Pfam" id="PF23226">
    <property type="entry name" value="Exo_endo_phos_PGAP2IP"/>
    <property type="match status" value="1"/>
</dbReference>
<feature type="domain" description="PGAP2IP C-terminal nuclease-like" evidence="5">
    <location>
        <begin position="719"/>
        <end position="953"/>
    </location>
</feature>
<proteinExistence type="predicted"/>
<keyword evidence="1" id="KW-0812">Transmembrane</keyword>
<dbReference type="OrthoDB" id="68581at2759"/>
<dbReference type="Pfam" id="PF10277">
    <property type="entry name" value="Frag1"/>
    <property type="match status" value="1"/>
</dbReference>
<feature type="transmembrane region" description="Helical" evidence="1">
    <location>
        <begin position="689"/>
        <end position="706"/>
    </location>
</feature>
<name>A0A166QLS6_9AGAM</name>
<feature type="domain" description="PGAP2IP second transmembrane" evidence="3">
    <location>
        <begin position="486"/>
        <end position="669"/>
    </location>
</feature>
<evidence type="ECO:0000259" key="2">
    <source>
        <dbReference type="Pfam" id="PF10277"/>
    </source>
</evidence>
<dbReference type="GO" id="GO:0016020">
    <property type="term" value="C:membrane"/>
    <property type="evidence" value="ECO:0007669"/>
    <property type="project" value="GOC"/>
</dbReference>
<accession>A0A166QLS6</accession>
<dbReference type="GO" id="GO:0006506">
    <property type="term" value="P:GPI anchor biosynthetic process"/>
    <property type="evidence" value="ECO:0007669"/>
    <property type="project" value="TreeGrafter"/>
</dbReference>
<keyword evidence="1" id="KW-0472">Membrane</keyword>
<dbReference type="Gene3D" id="3.60.10.10">
    <property type="entry name" value="Endonuclease/exonuclease/phosphatase"/>
    <property type="match status" value="1"/>
</dbReference>
<sequence length="1003" mass="111369">MSQVATPKDKEKRQQAPWLLDASYVARAHTILASTAFTTALVFALLLHYKKVVKNGVAGYPDEWWPSVSATIGDWYPERNLFQILIGPRFALVIIQYYLTQISTSSLPILVLASGLIRTLACGGWVYITSTDDHDVHDVLMITYIVFNIPWMVGSIYCTPKENIASLRRRRLIATMFFGSIVPLIYFFIQHKVHRIPGAYTHYSLFEWALIVLDVTFDSVAELDFKAANIQISLGSLGLESSTSAQLEPTLPRAPAVQEATLKPAAEEILSTQPIKVKPMLIFNILSEFRPAISFCADVYLSYIFWSIFTSLIPTLFFFSVWELAIAGTEAALFSTLSPILLAITPLHIWCRTRGGQTTLWALSFSGLAAYAVDSPMQRLLVVAFATICLNIRQAVSWTDIEGTGVAYQGILMGLGLIVSSLSKHANHSNNPVWPQVTDDSGGYNKIGITLACLSLYEFYTRPSRGPDASKKTPKLEEHASEAAGPHWVAPAIALGSLIFSLHTLLSDSSTLIAWSWTGYADRKPLGPQPHLHGSVTLIAQCVGLLIPIIAPAWGQKALIHPLWFAYGSSSALIMYQYRNWLGYAGGLNLAVFLMSIIPHVLQGAALASKGAMAKTYGTAWLVTCLLDLASVWTVAYAFVPGGVYLRERTDLVVFAQMLCLGLAFEWPRLKRTKTYAHVTGTVSSHARTLLALLSILSVAVTIYKLPTRPPHPYSPGPRILTAGIWTVHFGIDNQGRDSQRKIRDLVHDLKIDVLGLLETDLHRIVYGNRDLTRVLVEELGYYVDLGPGPNSHTWGAVLLSKYPIINSTHHLLPSPHGELAPAIEAYLDVYGTEVQVVVAHNGQEEDPLDRELQARELARIMAKAYPAPTVFLGYVVTKPGASEPAPYEIMVRDGLVFDVDEDDDDRWCEYIFYRGLYRTSYARLSRGHVTDTEFQVAQFVLPRHGHSVTDESLDARMMRSFKEDLPEAHWLPMEYYGDLDKGGKNGHFYHPLYYAIPEGAVI</sequence>
<feature type="transmembrane region" description="Helical" evidence="1">
    <location>
        <begin position="620"/>
        <end position="640"/>
    </location>
</feature>
<feature type="transmembrane region" description="Helical" evidence="1">
    <location>
        <begin position="172"/>
        <end position="189"/>
    </location>
</feature>
<dbReference type="EMBL" id="KV417509">
    <property type="protein sequence ID" value="KZP27302.1"/>
    <property type="molecule type" value="Genomic_DNA"/>
</dbReference>